<dbReference type="InterPro" id="IPR048898">
    <property type="entry name" value="OB_NMD3"/>
</dbReference>
<dbReference type="PANTHER" id="PTHR12746:SF2">
    <property type="entry name" value="60S RIBOSOMAL EXPORT PROTEIN NMD3"/>
    <property type="match status" value="1"/>
</dbReference>
<dbReference type="PANTHER" id="PTHR12746">
    <property type="entry name" value="NONSENSE-MEDIATED MRNA DECAY PROTEIN 3"/>
    <property type="match status" value="1"/>
</dbReference>
<dbReference type="RefSeq" id="XP_004496834.1">
    <property type="nucleotide sequence ID" value="XM_004496777.1"/>
</dbReference>
<accession>A0A1S2XZB1</accession>
<reference evidence="2" key="1">
    <citation type="journal article" date="2013" name="Nat. Biotechnol.">
        <title>Draft genome sequence of chickpea (Cicer arietinum) provides a resource for trait improvement.</title>
        <authorList>
            <person name="Varshney R.K."/>
            <person name="Song C."/>
            <person name="Saxena R.K."/>
            <person name="Azam S."/>
            <person name="Yu S."/>
            <person name="Sharpe A.G."/>
            <person name="Cannon S."/>
            <person name="Baek J."/>
            <person name="Rosen B.D."/>
            <person name="Tar'an B."/>
            <person name="Millan T."/>
            <person name="Zhang X."/>
            <person name="Ramsay L.D."/>
            <person name="Iwata A."/>
            <person name="Wang Y."/>
            <person name="Nelson W."/>
            <person name="Farmer A.D."/>
            <person name="Gaur P.M."/>
            <person name="Soderlund C."/>
            <person name="Penmetsa R.V."/>
            <person name="Xu C."/>
            <person name="Bharti A.K."/>
            <person name="He W."/>
            <person name="Winter P."/>
            <person name="Zhao S."/>
            <person name="Hane J.K."/>
            <person name="Carrasquilla-Garcia N."/>
            <person name="Condie J.A."/>
            <person name="Upadhyaya H.D."/>
            <person name="Luo M.C."/>
            <person name="Thudi M."/>
            <person name="Gowda C.L."/>
            <person name="Singh N.P."/>
            <person name="Lichtenzveig J."/>
            <person name="Gali K.K."/>
            <person name="Rubio J."/>
            <person name="Nadarajan N."/>
            <person name="Dolezel J."/>
            <person name="Bansal K.C."/>
            <person name="Xu X."/>
            <person name="Edwards D."/>
            <person name="Zhang G."/>
            <person name="Kahl G."/>
            <person name="Gil J."/>
            <person name="Singh K.B."/>
            <person name="Datta S.K."/>
            <person name="Jackson S.A."/>
            <person name="Wang J."/>
            <person name="Cook D.R."/>
        </authorList>
    </citation>
    <scope>NUCLEOTIDE SEQUENCE [LARGE SCALE GENOMIC DNA]</scope>
    <source>
        <strain evidence="2">cv. CDC Frontier</strain>
    </source>
</reference>
<dbReference type="GO" id="GO:0005634">
    <property type="term" value="C:nucleus"/>
    <property type="evidence" value="ECO:0007669"/>
    <property type="project" value="TreeGrafter"/>
</dbReference>
<evidence type="ECO:0000313" key="2">
    <source>
        <dbReference type="Proteomes" id="UP000087171"/>
    </source>
</evidence>
<dbReference type="PaxDb" id="3827-XP_004496834.1"/>
<dbReference type="Proteomes" id="UP000087171">
    <property type="component" value="Chromosome Ca4"/>
</dbReference>
<sequence length="144" mass="17024">MFSIRTHLGHLLKAGDLALGYDLYGANCNDIELDKYRGHIPEVILIKKSYEEIRQKTRGKPRSWKLKSLPMEVDDKVRVELDHEQFLNDLEENSDLRSNIPLHKNKEYQPSEVVSLTDDEKLLMEKLMAFNLYEDEYEEDHMEE</sequence>
<organism evidence="2 3">
    <name type="scientific">Cicer arietinum</name>
    <name type="common">Chickpea</name>
    <name type="synonym">Garbanzo</name>
    <dbReference type="NCBI Taxonomy" id="3827"/>
    <lineage>
        <taxon>Eukaryota</taxon>
        <taxon>Viridiplantae</taxon>
        <taxon>Streptophyta</taxon>
        <taxon>Embryophyta</taxon>
        <taxon>Tracheophyta</taxon>
        <taxon>Spermatophyta</taxon>
        <taxon>Magnoliopsida</taxon>
        <taxon>eudicotyledons</taxon>
        <taxon>Gunneridae</taxon>
        <taxon>Pentapetalae</taxon>
        <taxon>rosids</taxon>
        <taxon>fabids</taxon>
        <taxon>Fabales</taxon>
        <taxon>Fabaceae</taxon>
        <taxon>Papilionoideae</taxon>
        <taxon>50 kb inversion clade</taxon>
        <taxon>NPAAA clade</taxon>
        <taxon>Hologalegina</taxon>
        <taxon>IRL clade</taxon>
        <taxon>Cicereae</taxon>
        <taxon>Cicer</taxon>
    </lineage>
</organism>
<proteinExistence type="predicted"/>
<reference evidence="3" key="2">
    <citation type="submission" date="2025-08" db="UniProtKB">
        <authorList>
            <consortium name="RefSeq"/>
        </authorList>
    </citation>
    <scope>IDENTIFICATION</scope>
    <source>
        <tissue evidence="3">Etiolated seedlings</tissue>
    </source>
</reference>
<keyword evidence="2" id="KW-1185">Reference proteome</keyword>
<protein>
    <submittedName>
        <fullName evidence="3">60S ribosomal export protein NMD3-like</fullName>
    </submittedName>
</protein>
<dbReference type="eggNOG" id="KOG2613">
    <property type="taxonomic scope" value="Eukaryota"/>
</dbReference>
<evidence type="ECO:0000259" key="1">
    <source>
        <dbReference type="Pfam" id="PF21192"/>
    </source>
</evidence>
<dbReference type="STRING" id="3827.A0A1S2XZB1"/>
<evidence type="ECO:0000313" key="3">
    <source>
        <dbReference type="RefSeq" id="XP_004496834.1"/>
    </source>
</evidence>
<dbReference type="GO" id="GO:0043023">
    <property type="term" value="F:ribosomal large subunit binding"/>
    <property type="evidence" value="ECO:0007669"/>
    <property type="project" value="InterPro"/>
</dbReference>
<gene>
    <name evidence="3" type="primary">LOC101500429</name>
</gene>
<dbReference type="OrthoDB" id="1692541at2759"/>
<dbReference type="Pfam" id="PF21192">
    <property type="entry name" value="OB_NMD3"/>
    <property type="match status" value="1"/>
</dbReference>
<dbReference type="AlphaFoldDB" id="A0A1S2XZB1"/>
<dbReference type="GO" id="GO:0005737">
    <property type="term" value="C:cytoplasm"/>
    <property type="evidence" value="ECO:0007669"/>
    <property type="project" value="TreeGrafter"/>
</dbReference>
<dbReference type="KEGG" id="cam:101500429"/>
<dbReference type="InterPro" id="IPR039768">
    <property type="entry name" value="Nmd3"/>
</dbReference>
<dbReference type="GeneID" id="101500429"/>
<dbReference type="GO" id="GO:0000055">
    <property type="term" value="P:ribosomal large subunit export from nucleus"/>
    <property type="evidence" value="ECO:0007669"/>
    <property type="project" value="TreeGrafter"/>
</dbReference>
<feature type="domain" description="60S ribosomal export protein NMD3 OB-fold" evidence="1">
    <location>
        <begin position="1"/>
        <end position="48"/>
    </location>
</feature>
<name>A0A1S2XZB1_CICAR</name>